<keyword evidence="2" id="KW-0808">Transferase</keyword>
<dbReference type="Proteomes" id="UP000237481">
    <property type="component" value="Unassembled WGS sequence"/>
</dbReference>
<proteinExistence type="predicted"/>
<dbReference type="GO" id="GO:0016740">
    <property type="term" value="F:transferase activity"/>
    <property type="evidence" value="ECO:0007669"/>
    <property type="project" value="UniProtKB-KW"/>
</dbReference>
<accession>A0A2S4L7M9</accession>
<dbReference type="AlphaFoldDB" id="A0A2S4L7M9"/>
<organism evidence="2 3">
    <name type="scientific">Tolypocladium paradoxum</name>
    <dbReference type="NCBI Taxonomy" id="94208"/>
    <lineage>
        <taxon>Eukaryota</taxon>
        <taxon>Fungi</taxon>
        <taxon>Dikarya</taxon>
        <taxon>Ascomycota</taxon>
        <taxon>Pezizomycotina</taxon>
        <taxon>Sordariomycetes</taxon>
        <taxon>Hypocreomycetidae</taxon>
        <taxon>Hypocreales</taxon>
        <taxon>Ophiocordycipitaceae</taxon>
        <taxon>Tolypocladium</taxon>
    </lineage>
</organism>
<feature type="region of interest" description="Disordered" evidence="1">
    <location>
        <begin position="185"/>
        <end position="225"/>
    </location>
</feature>
<comment type="caution">
    <text evidence="2">The sequence shown here is derived from an EMBL/GenBank/DDBJ whole genome shotgun (WGS) entry which is preliminary data.</text>
</comment>
<dbReference type="Gene3D" id="3.90.1300.10">
    <property type="entry name" value="Amidase signature (AS) domain"/>
    <property type="match status" value="2"/>
</dbReference>
<evidence type="ECO:0000256" key="1">
    <source>
        <dbReference type="SAM" id="MobiDB-lite"/>
    </source>
</evidence>
<dbReference type="EMBL" id="PKSG01000139">
    <property type="protein sequence ID" value="POR38428.1"/>
    <property type="molecule type" value="Genomic_DNA"/>
</dbReference>
<dbReference type="STRING" id="94208.A0A2S4L7M9"/>
<keyword evidence="3" id="KW-1185">Reference proteome</keyword>
<dbReference type="SUPFAM" id="SSF75304">
    <property type="entry name" value="Amidase signature (AS) enzymes"/>
    <property type="match status" value="1"/>
</dbReference>
<dbReference type="PANTHER" id="PTHR42678:SF34">
    <property type="entry name" value="OS04G0183300 PROTEIN"/>
    <property type="match status" value="1"/>
</dbReference>
<gene>
    <name evidence="2" type="ORF">TPAR_01376</name>
</gene>
<evidence type="ECO:0000313" key="2">
    <source>
        <dbReference type="EMBL" id="POR38428.1"/>
    </source>
</evidence>
<dbReference type="PANTHER" id="PTHR42678">
    <property type="entry name" value="AMIDASE"/>
    <property type="match status" value="1"/>
</dbReference>
<reference evidence="2 3" key="1">
    <citation type="submission" date="2018-01" db="EMBL/GenBank/DDBJ databases">
        <title>Harnessing the power of phylogenomics to disentangle the directionality and signatures of interkingdom host jumping in the parasitic fungal genus Tolypocladium.</title>
        <authorList>
            <person name="Quandt C.A."/>
            <person name="Patterson W."/>
            <person name="Spatafora J.W."/>
        </authorList>
    </citation>
    <scope>NUCLEOTIDE SEQUENCE [LARGE SCALE GENOMIC DNA]</scope>
    <source>
        <strain evidence="2 3">NRBC 100945</strain>
    </source>
</reference>
<dbReference type="InterPro" id="IPR036928">
    <property type="entry name" value="AS_sf"/>
</dbReference>
<evidence type="ECO:0000313" key="3">
    <source>
        <dbReference type="Proteomes" id="UP000237481"/>
    </source>
</evidence>
<sequence>MAQIVPFPSLIDVTHRDLEDGLQSGHFTNVDLTTVLAPSIKRCVASAYWARIGEVNDTVHAVTETNPDALDIAARLDDERANGNVRGERTRMISIPRRYRVYRATSQRVIQTLFTERESGSLLTSLTKPRAETWTSKSMPSTRDRGAELIERTVAADKDALRTAEMQVFGADFTANLAAYLSKLHPHPERPTTPHAGPSRKSLPRAQHRALGPDQALGDQGWDNTDPRFEPVYRHLLERGGTQGLLVALERDTPTAVALPTSLAPIWAAIVGAPIVTVPMGLYPATAPVQVRDDLDTGP</sequence>
<dbReference type="OrthoDB" id="566138at2759"/>
<name>A0A2S4L7M9_9HYPO</name>
<protein>
    <submittedName>
        <fullName evidence="2">Glutamyl-tRNA amidotransferase subunit a</fullName>
    </submittedName>
</protein>